<feature type="domain" description="Ribosomal RNA small subunit methyltransferase E PUA-like" evidence="12">
    <location>
        <begin position="30"/>
        <end position="72"/>
    </location>
</feature>
<evidence type="ECO:0000256" key="6">
    <source>
        <dbReference type="ARBA" id="ARBA00022679"/>
    </source>
</evidence>
<comment type="caution">
    <text evidence="13">The sequence shown here is derived from an EMBL/GenBank/DDBJ whole genome shotgun (WGS) entry which is preliminary data.</text>
</comment>
<comment type="similarity">
    <text evidence="2 10">Belongs to the RNA methyltransferase RsmE family.</text>
</comment>
<evidence type="ECO:0000313" key="13">
    <source>
        <dbReference type="EMBL" id="HGZ12246.1"/>
    </source>
</evidence>
<gene>
    <name evidence="13" type="ORF">ENW48_08505</name>
</gene>
<keyword evidence="4 10" id="KW-0698">rRNA processing</keyword>
<comment type="function">
    <text evidence="8 10">Specifically methylates the N3 position of the uracil ring of uridine 1498 (m3U1498) in 16S rRNA. Acts on the fully assembled 30S ribosomal subunit.</text>
</comment>
<dbReference type="Pfam" id="PF20260">
    <property type="entry name" value="PUA_4"/>
    <property type="match status" value="1"/>
</dbReference>
<organism evidence="13">
    <name type="scientific">Desulfobacca acetoxidans</name>
    <dbReference type="NCBI Taxonomy" id="60893"/>
    <lineage>
        <taxon>Bacteria</taxon>
        <taxon>Pseudomonadati</taxon>
        <taxon>Thermodesulfobacteriota</taxon>
        <taxon>Desulfobaccia</taxon>
        <taxon>Desulfobaccales</taxon>
        <taxon>Desulfobaccaceae</taxon>
        <taxon>Desulfobacca</taxon>
    </lineage>
</organism>
<accession>A0A7C5AMC6</accession>
<evidence type="ECO:0000256" key="1">
    <source>
        <dbReference type="ARBA" id="ARBA00004496"/>
    </source>
</evidence>
<evidence type="ECO:0000259" key="11">
    <source>
        <dbReference type="Pfam" id="PF04452"/>
    </source>
</evidence>
<dbReference type="PANTHER" id="PTHR30027">
    <property type="entry name" value="RIBOSOMAL RNA SMALL SUBUNIT METHYLTRANSFERASE E"/>
    <property type="match status" value="1"/>
</dbReference>
<dbReference type="EC" id="2.1.1.193" evidence="10"/>
<keyword evidence="3 10" id="KW-0963">Cytoplasm</keyword>
<evidence type="ECO:0000256" key="8">
    <source>
        <dbReference type="ARBA" id="ARBA00025699"/>
    </source>
</evidence>
<keyword evidence="6 10" id="KW-0808">Transferase</keyword>
<dbReference type="InterPro" id="IPR029026">
    <property type="entry name" value="tRNA_m1G_MTases_N"/>
</dbReference>
<protein>
    <recommendedName>
        <fullName evidence="10">Ribosomal RNA small subunit methyltransferase E</fullName>
        <ecNumber evidence="10">2.1.1.193</ecNumber>
    </recommendedName>
</protein>
<dbReference type="Pfam" id="PF04452">
    <property type="entry name" value="Methyltrans_RNA"/>
    <property type="match status" value="1"/>
</dbReference>
<dbReference type="CDD" id="cd18084">
    <property type="entry name" value="RsmE-like"/>
    <property type="match status" value="1"/>
</dbReference>
<dbReference type="SUPFAM" id="SSF75217">
    <property type="entry name" value="alpha/beta knot"/>
    <property type="match status" value="1"/>
</dbReference>
<comment type="subcellular location">
    <subcellularLocation>
        <location evidence="1 10">Cytoplasm</location>
    </subcellularLocation>
</comment>
<keyword evidence="7 10" id="KW-0949">S-adenosyl-L-methionine</keyword>
<comment type="catalytic activity">
    <reaction evidence="9 10">
        <text>uridine(1498) in 16S rRNA + S-adenosyl-L-methionine = N(3)-methyluridine(1498) in 16S rRNA + S-adenosyl-L-homocysteine + H(+)</text>
        <dbReference type="Rhea" id="RHEA:42920"/>
        <dbReference type="Rhea" id="RHEA-COMP:10283"/>
        <dbReference type="Rhea" id="RHEA-COMP:10284"/>
        <dbReference type="ChEBI" id="CHEBI:15378"/>
        <dbReference type="ChEBI" id="CHEBI:57856"/>
        <dbReference type="ChEBI" id="CHEBI:59789"/>
        <dbReference type="ChEBI" id="CHEBI:65315"/>
        <dbReference type="ChEBI" id="CHEBI:74502"/>
        <dbReference type="EC" id="2.1.1.193"/>
    </reaction>
</comment>
<evidence type="ECO:0000256" key="5">
    <source>
        <dbReference type="ARBA" id="ARBA00022603"/>
    </source>
</evidence>
<evidence type="ECO:0000256" key="2">
    <source>
        <dbReference type="ARBA" id="ARBA00005528"/>
    </source>
</evidence>
<evidence type="ECO:0000256" key="9">
    <source>
        <dbReference type="ARBA" id="ARBA00047944"/>
    </source>
</evidence>
<dbReference type="InterPro" id="IPR006700">
    <property type="entry name" value="RsmE"/>
</dbReference>
<evidence type="ECO:0000256" key="4">
    <source>
        <dbReference type="ARBA" id="ARBA00022552"/>
    </source>
</evidence>
<dbReference type="Gene3D" id="3.40.1280.10">
    <property type="match status" value="1"/>
</dbReference>
<dbReference type="SUPFAM" id="SSF88697">
    <property type="entry name" value="PUA domain-like"/>
    <property type="match status" value="1"/>
</dbReference>
<sequence length="254" mass="27846">MVPSPWFPPMTQLRRFFAPPGQWSGETVVLDPEETHHLSRVLRLKIGARVAVVNGQGRAGLARVQALSPQGAVLYLEEELPHPAESPLKVVLGVGLAKGETMDLVVRQATEMGVHCLFPFISAYSEKPEPERAARRLARWRRHAREALKSCQRLFLPEILPVQDFTAALSGPEETKLMFYEAERGGGLAALLGGVRPRSVRLLLGPEGGFTSEEVVRAREAGFQLASLGPRRLRVETAALAAMALVQYAWGDLA</sequence>
<dbReference type="GO" id="GO:0005737">
    <property type="term" value="C:cytoplasm"/>
    <property type="evidence" value="ECO:0007669"/>
    <property type="project" value="UniProtKB-SubCell"/>
</dbReference>
<dbReference type="InterPro" id="IPR015947">
    <property type="entry name" value="PUA-like_sf"/>
</dbReference>
<dbReference type="GO" id="GO:0070475">
    <property type="term" value="P:rRNA base methylation"/>
    <property type="evidence" value="ECO:0007669"/>
    <property type="project" value="TreeGrafter"/>
</dbReference>
<evidence type="ECO:0000256" key="10">
    <source>
        <dbReference type="PIRNR" id="PIRNR015601"/>
    </source>
</evidence>
<evidence type="ECO:0000256" key="3">
    <source>
        <dbReference type="ARBA" id="ARBA00022490"/>
    </source>
</evidence>
<feature type="domain" description="Ribosomal RNA small subunit methyltransferase E methyltransferase" evidence="11">
    <location>
        <begin position="85"/>
        <end position="247"/>
    </location>
</feature>
<name>A0A7C5AMC6_9BACT</name>
<evidence type="ECO:0000256" key="7">
    <source>
        <dbReference type="ARBA" id="ARBA00022691"/>
    </source>
</evidence>
<dbReference type="InterPro" id="IPR029028">
    <property type="entry name" value="Alpha/beta_knot_MTases"/>
</dbReference>
<proteinExistence type="inferred from homology"/>
<dbReference type="InterPro" id="IPR046886">
    <property type="entry name" value="RsmE_MTase_dom"/>
</dbReference>
<dbReference type="InterPro" id="IPR046887">
    <property type="entry name" value="RsmE_PUA-like"/>
</dbReference>
<dbReference type="PANTHER" id="PTHR30027:SF3">
    <property type="entry name" value="16S RRNA (URACIL(1498)-N(3))-METHYLTRANSFERASE"/>
    <property type="match status" value="1"/>
</dbReference>
<dbReference type="AlphaFoldDB" id="A0A7C5AMC6"/>
<dbReference type="EMBL" id="DTKJ01000058">
    <property type="protein sequence ID" value="HGZ12246.1"/>
    <property type="molecule type" value="Genomic_DNA"/>
</dbReference>
<reference evidence="13" key="1">
    <citation type="journal article" date="2020" name="mSystems">
        <title>Genome- and Community-Level Interaction Insights into Carbon Utilization and Element Cycling Functions of Hydrothermarchaeota in Hydrothermal Sediment.</title>
        <authorList>
            <person name="Zhou Z."/>
            <person name="Liu Y."/>
            <person name="Xu W."/>
            <person name="Pan J."/>
            <person name="Luo Z.H."/>
            <person name="Li M."/>
        </authorList>
    </citation>
    <scope>NUCLEOTIDE SEQUENCE [LARGE SCALE GENOMIC DNA]</scope>
    <source>
        <strain evidence="13">SpSt-853</strain>
    </source>
</reference>
<dbReference type="GO" id="GO:0070042">
    <property type="term" value="F:rRNA (uridine-N3-)-methyltransferase activity"/>
    <property type="evidence" value="ECO:0007669"/>
    <property type="project" value="TreeGrafter"/>
</dbReference>
<dbReference type="NCBIfam" id="TIGR00046">
    <property type="entry name" value="RsmE family RNA methyltransferase"/>
    <property type="match status" value="1"/>
</dbReference>
<evidence type="ECO:0000259" key="12">
    <source>
        <dbReference type="Pfam" id="PF20260"/>
    </source>
</evidence>
<dbReference type="PIRSF" id="PIRSF015601">
    <property type="entry name" value="MTase_slr0722"/>
    <property type="match status" value="1"/>
</dbReference>
<keyword evidence="5 10" id="KW-0489">Methyltransferase</keyword>